<accession>A0A5D9DDB1</accession>
<dbReference type="PROSITE" id="PS51891">
    <property type="entry name" value="CENP_V_GFA"/>
    <property type="match status" value="1"/>
</dbReference>
<dbReference type="OrthoDB" id="9786619at2"/>
<dbReference type="Pfam" id="PF04828">
    <property type="entry name" value="GFA"/>
    <property type="match status" value="1"/>
</dbReference>
<keyword evidence="7" id="KW-1185">Reference proteome</keyword>
<organism evidence="6 7">
    <name type="scientific">Halomonas eurihalina</name>
    <dbReference type="NCBI Taxonomy" id="42566"/>
    <lineage>
        <taxon>Bacteria</taxon>
        <taxon>Pseudomonadati</taxon>
        <taxon>Pseudomonadota</taxon>
        <taxon>Gammaproteobacteria</taxon>
        <taxon>Oceanospirillales</taxon>
        <taxon>Halomonadaceae</taxon>
        <taxon>Halomonas</taxon>
    </lineage>
</organism>
<evidence type="ECO:0000313" key="7">
    <source>
        <dbReference type="Proteomes" id="UP000324260"/>
    </source>
</evidence>
<keyword evidence="2" id="KW-0479">Metal-binding</keyword>
<evidence type="ECO:0000313" key="6">
    <source>
        <dbReference type="EMBL" id="TZG41110.1"/>
    </source>
</evidence>
<dbReference type="EMBL" id="VTPU01000001">
    <property type="protein sequence ID" value="TZG41110.1"/>
    <property type="molecule type" value="Genomic_DNA"/>
</dbReference>
<dbReference type="RefSeq" id="WP_149320310.1">
    <property type="nucleotide sequence ID" value="NZ_JARWAH010000001.1"/>
</dbReference>
<keyword evidence="3" id="KW-0862">Zinc</keyword>
<evidence type="ECO:0000256" key="2">
    <source>
        <dbReference type="ARBA" id="ARBA00022723"/>
    </source>
</evidence>
<evidence type="ECO:0000256" key="1">
    <source>
        <dbReference type="ARBA" id="ARBA00005495"/>
    </source>
</evidence>
<name>A0A5D9DDB1_HALER</name>
<dbReference type="GO" id="GO:0046872">
    <property type="term" value="F:metal ion binding"/>
    <property type="evidence" value="ECO:0007669"/>
    <property type="project" value="UniProtKB-KW"/>
</dbReference>
<gene>
    <name evidence="6" type="ORF">FZZ93_00125</name>
</gene>
<evidence type="ECO:0000259" key="5">
    <source>
        <dbReference type="PROSITE" id="PS51891"/>
    </source>
</evidence>
<dbReference type="PANTHER" id="PTHR33337">
    <property type="entry name" value="GFA DOMAIN-CONTAINING PROTEIN"/>
    <property type="match status" value="1"/>
</dbReference>
<dbReference type="Gene3D" id="2.170.150.70">
    <property type="match status" value="1"/>
</dbReference>
<keyword evidence="4" id="KW-0456">Lyase</keyword>
<evidence type="ECO:0000256" key="4">
    <source>
        <dbReference type="ARBA" id="ARBA00023239"/>
    </source>
</evidence>
<dbReference type="InterPro" id="IPR011057">
    <property type="entry name" value="Mss4-like_sf"/>
</dbReference>
<comment type="caution">
    <text evidence="6">The sequence shown here is derived from an EMBL/GenBank/DDBJ whole genome shotgun (WGS) entry which is preliminary data.</text>
</comment>
<feature type="domain" description="CENP-V/GFA" evidence="5">
    <location>
        <begin position="3"/>
        <end position="132"/>
    </location>
</feature>
<evidence type="ECO:0000256" key="3">
    <source>
        <dbReference type="ARBA" id="ARBA00022833"/>
    </source>
</evidence>
<dbReference type="SUPFAM" id="SSF51316">
    <property type="entry name" value="Mss4-like"/>
    <property type="match status" value="1"/>
</dbReference>
<proteinExistence type="inferred from homology"/>
<dbReference type="GO" id="GO:0016846">
    <property type="term" value="F:carbon-sulfur lyase activity"/>
    <property type="evidence" value="ECO:0007669"/>
    <property type="project" value="InterPro"/>
</dbReference>
<protein>
    <submittedName>
        <fullName evidence="6">GFA family protein</fullName>
    </submittedName>
</protein>
<comment type="similarity">
    <text evidence="1">Belongs to the Gfa family.</text>
</comment>
<dbReference type="PANTHER" id="PTHR33337:SF44">
    <property type="entry name" value="DUF636 DOMAIN PROTEIN (AFU_ORTHOLOGUE AFUA_1G09754)"/>
    <property type="match status" value="1"/>
</dbReference>
<sequence length="159" mass="17824">MLLEGSCHCGAVQFRVVSPHPYPFNRCYCSICRKTAGGGGYAVNLSGDADTLVVHGAEHTSIYQAKIDGRTSPGERHFCSRCASALWVFDPRWPELVHPFASAIDSELPRPPERVHLMLENKPDWVEIEPKERDRCFAGYPDESIAEWHARLGLEEGEE</sequence>
<dbReference type="InterPro" id="IPR006913">
    <property type="entry name" value="CENP-V/GFA"/>
</dbReference>
<dbReference type="AlphaFoldDB" id="A0A5D9DDB1"/>
<dbReference type="Proteomes" id="UP000324260">
    <property type="component" value="Unassembled WGS sequence"/>
</dbReference>
<reference evidence="6 7" key="1">
    <citation type="submission" date="2019-08" db="EMBL/GenBank/DDBJ databases">
        <title>Draft Genome Sequence of Halomonas eurihalina Isolated from Preserved Hide-surface.</title>
        <authorList>
            <person name="Hussain S.A."/>
            <person name="Xu A."/>
            <person name="Sarker M."/>
            <person name="Sommers C."/>
        </authorList>
    </citation>
    <scope>NUCLEOTIDE SEQUENCE [LARGE SCALE GENOMIC DNA]</scope>
    <source>
        <strain evidence="6 7">MS1</strain>
    </source>
</reference>